<dbReference type="Gene3D" id="3.40.50.720">
    <property type="entry name" value="NAD(P)-binding Rossmann-like Domain"/>
    <property type="match status" value="1"/>
</dbReference>
<dbReference type="RefSeq" id="WP_123192211.1">
    <property type="nucleotide sequence ID" value="NZ_QICD01000011.1"/>
</dbReference>
<comment type="catalytic activity">
    <reaction evidence="13 14">
        <text>UDP-N-acetyl-alpha-D-muramate + L-alanine + ATP = UDP-N-acetyl-alpha-D-muramoyl-L-alanine + ADP + phosphate + H(+)</text>
        <dbReference type="Rhea" id="RHEA:23372"/>
        <dbReference type="ChEBI" id="CHEBI:15378"/>
        <dbReference type="ChEBI" id="CHEBI:30616"/>
        <dbReference type="ChEBI" id="CHEBI:43474"/>
        <dbReference type="ChEBI" id="CHEBI:57972"/>
        <dbReference type="ChEBI" id="CHEBI:70757"/>
        <dbReference type="ChEBI" id="CHEBI:83898"/>
        <dbReference type="ChEBI" id="CHEBI:456216"/>
        <dbReference type="EC" id="6.3.2.8"/>
    </reaction>
</comment>
<feature type="domain" description="Mur ligase central" evidence="17">
    <location>
        <begin position="112"/>
        <end position="292"/>
    </location>
</feature>
<dbReference type="Gene3D" id="3.90.190.20">
    <property type="entry name" value="Mur ligase, C-terminal domain"/>
    <property type="match status" value="1"/>
</dbReference>
<evidence type="ECO:0000256" key="6">
    <source>
        <dbReference type="ARBA" id="ARBA00022618"/>
    </source>
</evidence>
<dbReference type="GO" id="GO:0071555">
    <property type="term" value="P:cell wall organization"/>
    <property type="evidence" value="ECO:0007669"/>
    <property type="project" value="UniProtKB-KW"/>
</dbReference>
<name>A0A3N0B9I3_9ACTN</name>
<dbReference type="InterPro" id="IPR013221">
    <property type="entry name" value="Mur_ligase_cen"/>
</dbReference>
<feature type="domain" description="Mur ligase C-terminal" evidence="16">
    <location>
        <begin position="315"/>
        <end position="450"/>
    </location>
</feature>
<dbReference type="UniPathway" id="UPA00219"/>
<keyword evidence="9 14" id="KW-0133">Cell shape</keyword>
<evidence type="ECO:0000256" key="4">
    <source>
        <dbReference type="ARBA" id="ARBA00022490"/>
    </source>
</evidence>
<dbReference type="SUPFAM" id="SSF51984">
    <property type="entry name" value="MurCD N-terminal domain"/>
    <property type="match status" value="1"/>
</dbReference>
<dbReference type="Pfam" id="PF02875">
    <property type="entry name" value="Mur_ligase_C"/>
    <property type="match status" value="1"/>
</dbReference>
<dbReference type="InterPro" id="IPR036615">
    <property type="entry name" value="Mur_ligase_C_dom_sf"/>
</dbReference>
<dbReference type="SUPFAM" id="SSF53244">
    <property type="entry name" value="MurD-like peptide ligases, peptide-binding domain"/>
    <property type="match status" value="1"/>
</dbReference>
<dbReference type="InterPro" id="IPR004101">
    <property type="entry name" value="Mur_ligase_C"/>
</dbReference>
<evidence type="ECO:0000256" key="3">
    <source>
        <dbReference type="ARBA" id="ARBA00012211"/>
    </source>
</evidence>
<evidence type="ECO:0000256" key="10">
    <source>
        <dbReference type="ARBA" id="ARBA00022984"/>
    </source>
</evidence>
<sequence>METTRIEQVHFIGVGGVGMSGIARVAFDQGMQVSGSDIKESRYTKQLKDAGITVHVGHDASNIPAGDPVVVVSTAILDNNPELIAAKERGLTIWHRAQMLAHLGVGLETLAVAGTHGKTTTSSMLASVLDGMGEDPTFLIGGIVRAYGTNAHSGAGRHYVVEADESDKSFRHLSPKAVLVTNIEADHLDHYRDLDEIYEKFAAFIASVPADEGVVVACGEDEALVQLAQQADRKLVVYGFAEGCDARITSYEPHGVGSDFVLSLPNGQQVRAHVKQNPGRHNVLNAAGVVALLWALGYDAQAAADALSGFAGVKRRFDLIGEVAGVTVVDDYAHHPTEIAATIEAASRLGFSHVHVLFQPHRYSRAPLFTEVLKDDFAAAFDAADAVTFMDVYPAGEAPVPGVSGKTFLNVVLDHVGHPEAAYVPRRIEVVPYLLSKLGAGDLLITMGAGDVTAIGPQLVDALERGVDPSAAVSGQDSRA</sequence>
<keyword evidence="6 14" id="KW-0132">Cell division</keyword>
<evidence type="ECO:0000256" key="13">
    <source>
        <dbReference type="ARBA" id="ARBA00047833"/>
    </source>
</evidence>
<dbReference type="Pfam" id="PF08245">
    <property type="entry name" value="Mur_ligase_M"/>
    <property type="match status" value="1"/>
</dbReference>
<evidence type="ECO:0000259" key="17">
    <source>
        <dbReference type="Pfam" id="PF08245"/>
    </source>
</evidence>
<comment type="caution">
    <text evidence="18">The sequence shown here is derived from an EMBL/GenBank/DDBJ whole genome shotgun (WGS) entry which is preliminary data.</text>
</comment>
<organism evidence="18 19">
    <name type="scientific">Paraeggerthella hongkongensis</name>
    <dbReference type="NCBI Taxonomy" id="230658"/>
    <lineage>
        <taxon>Bacteria</taxon>
        <taxon>Bacillati</taxon>
        <taxon>Actinomycetota</taxon>
        <taxon>Coriobacteriia</taxon>
        <taxon>Eggerthellales</taxon>
        <taxon>Eggerthellaceae</taxon>
        <taxon>Paraeggerthella</taxon>
    </lineage>
</organism>
<dbReference type="GO" id="GO:0005737">
    <property type="term" value="C:cytoplasm"/>
    <property type="evidence" value="ECO:0007669"/>
    <property type="project" value="UniProtKB-SubCell"/>
</dbReference>
<evidence type="ECO:0000256" key="11">
    <source>
        <dbReference type="ARBA" id="ARBA00023306"/>
    </source>
</evidence>
<proteinExistence type="inferred from homology"/>
<dbReference type="InterPro" id="IPR005758">
    <property type="entry name" value="UDP-N-AcMur_Ala_ligase_MurC"/>
</dbReference>
<gene>
    <name evidence="14" type="primary">murC</name>
    <name evidence="18" type="ORF">DMP08_06980</name>
</gene>
<keyword evidence="4 14" id="KW-0963">Cytoplasm</keyword>
<dbReference type="Pfam" id="PF01225">
    <property type="entry name" value="Mur_ligase"/>
    <property type="match status" value="1"/>
</dbReference>
<dbReference type="AlphaFoldDB" id="A0A3N0B9I3"/>
<evidence type="ECO:0000256" key="9">
    <source>
        <dbReference type="ARBA" id="ARBA00022960"/>
    </source>
</evidence>
<evidence type="ECO:0000256" key="5">
    <source>
        <dbReference type="ARBA" id="ARBA00022598"/>
    </source>
</evidence>
<keyword evidence="12 14" id="KW-0961">Cell wall biogenesis/degradation</keyword>
<keyword evidence="7 14" id="KW-0547">Nucleotide-binding</keyword>
<evidence type="ECO:0000256" key="2">
    <source>
        <dbReference type="ARBA" id="ARBA00004752"/>
    </source>
</evidence>
<evidence type="ECO:0000256" key="12">
    <source>
        <dbReference type="ARBA" id="ARBA00023316"/>
    </source>
</evidence>
<dbReference type="SUPFAM" id="SSF53623">
    <property type="entry name" value="MurD-like peptide ligases, catalytic domain"/>
    <property type="match status" value="1"/>
</dbReference>
<dbReference type="HAMAP" id="MF_00046">
    <property type="entry name" value="MurC"/>
    <property type="match status" value="1"/>
</dbReference>
<keyword evidence="5 14" id="KW-0436">Ligase</keyword>
<comment type="function">
    <text evidence="14">Cell wall formation.</text>
</comment>
<feature type="domain" description="Mur ligase N-terminal catalytic" evidence="15">
    <location>
        <begin position="9"/>
        <end position="103"/>
    </location>
</feature>
<evidence type="ECO:0000313" key="19">
    <source>
        <dbReference type="Proteomes" id="UP000278632"/>
    </source>
</evidence>
<feature type="binding site" evidence="14">
    <location>
        <begin position="114"/>
        <end position="120"/>
    </location>
    <ligand>
        <name>ATP</name>
        <dbReference type="ChEBI" id="CHEBI:30616"/>
    </ligand>
</feature>
<dbReference type="InterPro" id="IPR036565">
    <property type="entry name" value="Mur-like_cat_sf"/>
</dbReference>
<evidence type="ECO:0000313" key="18">
    <source>
        <dbReference type="EMBL" id="RNL43964.1"/>
    </source>
</evidence>
<evidence type="ECO:0000256" key="8">
    <source>
        <dbReference type="ARBA" id="ARBA00022840"/>
    </source>
</evidence>
<evidence type="ECO:0000256" key="14">
    <source>
        <dbReference type="HAMAP-Rule" id="MF_00046"/>
    </source>
</evidence>
<comment type="similarity">
    <text evidence="14">Belongs to the MurCDEF family.</text>
</comment>
<evidence type="ECO:0000259" key="16">
    <source>
        <dbReference type="Pfam" id="PF02875"/>
    </source>
</evidence>
<accession>A0A3N0B9I3</accession>
<evidence type="ECO:0000256" key="1">
    <source>
        <dbReference type="ARBA" id="ARBA00004496"/>
    </source>
</evidence>
<dbReference type="EC" id="6.3.2.8" evidence="3 14"/>
<dbReference type="InterPro" id="IPR050061">
    <property type="entry name" value="MurCDEF_pg_biosynth"/>
</dbReference>
<dbReference type="Proteomes" id="UP000278632">
    <property type="component" value="Unassembled WGS sequence"/>
</dbReference>
<comment type="subcellular location">
    <subcellularLocation>
        <location evidence="1 14">Cytoplasm</location>
    </subcellularLocation>
</comment>
<dbReference type="GO" id="GO:0005524">
    <property type="term" value="F:ATP binding"/>
    <property type="evidence" value="ECO:0007669"/>
    <property type="project" value="UniProtKB-UniRule"/>
</dbReference>
<dbReference type="GO" id="GO:0051301">
    <property type="term" value="P:cell division"/>
    <property type="evidence" value="ECO:0007669"/>
    <property type="project" value="UniProtKB-KW"/>
</dbReference>
<comment type="pathway">
    <text evidence="2 14">Cell wall biogenesis; peptidoglycan biosynthesis.</text>
</comment>
<reference evidence="19" key="1">
    <citation type="submission" date="2018-05" db="EMBL/GenBank/DDBJ databases">
        <title>Genome Sequencing of selected type strains of the family Eggerthellaceae.</title>
        <authorList>
            <person name="Danylec N."/>
            <person name="Stoll D.A."/>
            <person name="Doetsch A."/>
            <person name="Huch M."/>
        </authorList>
    </citation>
    <scope>NUCLEOTIDE SEQUENCE [LARGE SCALE GENOMIC DNA]</scope>
    <source>
        <strain evidence="19">DSM 16106</strain>
    </source>
</reference>
<dbReference type="PANTHER" id="PTHR43445">
    <property type="entry name" value="UDP-N-ACETYLMURAMATE--L-ALANINE LIGASE-RELATED"/>
    <property type="match status" value="1"/>
</dbReference>
<dbReference type="OrthoDB" id="9804126at2"/>
<dbReference type="PANTHER" id="PTHR43445:SF3">
    <property type="entry name" value="UDP-N-ACETYLMURAMATE--L-ALANINE LIGASE"/>
    <property type="match status" value="1"/>
</dbReference>
<dbReference type="GO" id="GO:0008763">
    <property type="term" value="F:UDP-N-acetylmuramate-L-alanine ligase activity"/>
    <property type="evidence" value="ECO:0007669"/>
    <property type="project" value="UniProtKB-UniRule"/>
</dbReference>
<keyword evidence="11 14" id="KW-0131">Cell cycle</keyword>
<dbReference type="EMBL" id="QICD01000011">
    <property type="protein sequence ID" value="RNL43964.1"/>
    <property type="molecule type" value="Genomic_DNA"/>
</dbReference>
<dbReference type="GO" id="GO:0008360">
    <property type="term" value="P:regulation of cell shape"/>
    <property type="evidence" value="ECO:0007669"/>
    <property type="project" value="UniProtKB-KW"/>
</dbReference>
<keyword evidence="8 14" id="KW-0067">ATP-binding</keyword>
<protein>
    <recommendedName>
        <fullName evidence="3 14">UDP-N-acetylmuramate--L-alanine ligase</fullName>
        <ecNumber evidence="3 14">6.3.2.8</ecNumber>
    </recommendedName>
    <alternativeName>
        <fullName evidence="14">UDP-N-acetylmuramoyl-L-alanine synthetase</fullName>
    </alternativeName>
</protein>
<keyword evidence="10 14" id="KW-0573">Peptidoglycan synthesis</keyword>
<dbReference type="Gene3D" id="3.40.1190.10">
    <property type="entry name" value="Mur-like, catalytic domain"/>
    <property type="match status" value="1"/>
</dbReference>
<dbReference type="NCBIfam" id="TIGR01082">
    <property type="entry name" value="murC"/>
    <property type="match status" value="1"/>
</dbReference>
<dbReference type="GO" id="GO:0009252">
    <property type="term" value="P:peptidoglycan biosynthetic process"/>
    <property type="evidence" value="ECO:0007669"/>
    <property type="project" value="UniProtKB-UniRule"/>
</dbReference>
<keyword evidence="19" id="KW-1185">Reference proteome</keyword>
<evidence type="ECO:0000256" key="7">
    <source>
        <dbReference type="ARBA" id="ARBA00022741"/>
    </source>
</evidence>
<evidence type="ECO:0000259" key="15">
    <source>
        <dbReference type="Pfam" id="PF01225"/>
    </source>
</evidence>
<dbReference type="InterPro" id="IPR000713">
    <property type="entry name" value="Mur_ligase_N"/>
</dbReference>